<reference evidence="2" key="1">
    <citation type="submission" date="2021-04" db="EMBL/GenBank/DDBJ databases">
        <title>Genomic features of Candidatus Phytoplasma meliae isolate ChTYXIII (1SrXIII-G).</title>
        <authorList>
            <person name="Fernandez F.D."/>
            <person name="Conci L.R."/>
        </authorList>
    </citation>
    <scope>NUCLEOTIDE SEQUENCE [LARGE SCALE GENOMIC DNA]</scope>
    <source>
        <strain evidence="2">ChTYXIII-Mo</strain>
    </source>
</reference>
<keyword evidence="1" id="KW-0472">Membrane</keyword>
<evidence type="ECO:0000256" key="1">
    <source>
        <dbReference type="SAM" id="Phobius"/>
    </source>
</evidence>
<evidence type="ECO:0000313" key="2">
    <source>
        <dbReference type="EMBL" id="MBP5835957.1"/>
    </source>
</evidence>
<keyword evidence="1" id="KW-0812">Transmembrane</keyword>
<evidence type="ECO:0000313" key="3">
    <source>
        <dbReference type="Proteomes" id="UP001195571"/>
    </source>
</evidence>
<feature type="transmembrane region" description="Helical" evidence="1">
    <location>
        <begin position="7"/>
        <end position="26"/>
    </location>
</feature>
<comment type="caution">
    <text evidence="2">The sequence shown here is derived from an EMBL/GenBank/DDBJ whole genome shotgun (WGS) entry which is preliminary data.</text>
</comment>
<keyword evidence="1" id="KW-1133">Transmembrane helix</keyword>
<dbReference type="EMBL" id="JACAOD020000007">
    <property type="protein sequence ID" value="MBP5835957.1"/>
    <property type="molecule type" value="Genomic_DNA"/>
</dbReference>
<name>A0ABS5CYB5_9MOLU</name>
<keyword evidence="3" id="KW-1185">Reference proteome</keyword>
<protein>
    <submittedName>
        <fullName evidence="2">Uncharacterized protein</fullName>
    </submittedName>
</protein>
<dbReference type="Proteomes" id="UP001195571">
    <property type="component" value="Unassembled WGS sequence"/>
</dbReference>
<organism evidence="2 3">
    <name type="scientific">Candidatus Phytoplasma meliae</name>
    <dbReference type="NCBI Taxonomy" id="1848402"/>
    <lineage>
        <taxon>Bacteria</taxon>
        <taxon>Bacillati</taxon>
        <taxon>Mycoplasmatota</taxon>
        <taxon>Mollicutes</taxon>
        <taxon>Acholeplasmatales</taxon>
        <taxon>Acholeplasmataceae</taxon>
        <taxon>Candidatus Phytoplasma</taxon>
        <taxon>16SrXIII (Mexican periwinkle virescence group)</taxon>
    </lineage>
</organism>
<gene>
    <name evidence="2" type="ORF">CHTY_001805</name>
</gene>
<dbReference type="RefSeq" id="WP_203552221.1">
    <property type="nucleotide sequence ID" value="NZ_JACAOD020000007.1"/>
</dbReference>
<accession>A0ABS5CYB5</accession>
<sequence length="47" mass="5485">MESKHEIGTDVFLILAVILAVFLFFWKKTTKEIETKPKEPGIMYQVN</sequence>
<proteinExistence type="predicted"/>